<dbReference type="GO" id="GO:0055085">
    <property type="term" value="P:transmembrane transport"/>
    <property type="evidence" value="ECO:0007669"/>
    <property type="project" value="InterPro"/>
</dbReference>
<dbReference type="InterPro" id="IPR035906">
    <property type="entry name" value="MetI-like_sf"/>
</dbReference>
<comment type="subcellular location">
    <subcellularLocation>
        <location evidence="1 7">Cell membrane</location>
        <topology evidence="1 7">Multi-pass membrane protein</topology>
    </subcellularLocation>
</comment>
<keyword evidence="2 7" id="KW-0813">Transport</keyword>
<dbReference type="PANTHER" id="PTHR30183">
    <property type="entry name" value="MOLYBDENUM TRANSPORT SYSTEM PERMEASE PROTEIN MODB"/>
    <property type="match status" value="1"/>
</dbReference>
<feature type="transmembrane region" description="Helical" evidence="7">
    <location>
        <begin position="154"/>
        <end position="176"/>
    </location>
</feature>
<feature type="transmembrane region" description="Helical" evidence="7">
    <location>
        <begin position="288"/>
        <end position="312"/>
    </location>
</feature>
<evidence type="ECO:0000313" key="10">
    <source>
        <dbReference type="Proteomes" id="UP000188879"/>
    </source>
</evidence>
<keyword evidence="10" id="KW-1185">Reference proteome</keyword>
<feature type="transmembrane region" description="Helical" evidence="7">
    <location>
        <begin position="85"/>
        <end position="105"/>
    </location>
</feature>
<protein>
    <submittedName>
        <fullName evidence="9">Iron ABC transporter permease</fullName>
    </submittedName>
</protein>
<organism evidence="9 10">
    <name type="scientific">Teichococcus deserti</name>
    <dbReference type="NCBI Taxonomy" id="1817963"/>
    <lineage>
        <taxon>Bacteria</taxon>
        <taxon>Pseudomonadati</taxon>
        <taxon>Pseudomonadota</taxon>
        <taxon>Alphaproteobacteria</taxon>
        <taxon>Acetobacterales</taxon>
        <taxon>Roseomonadaceae</taxon>
        <taxon>Roseomonas</taxon>
    </lineage>
</organism>
<feature type="transmembrane region" description="Helical" evidence="7">
    <location>
        <begin position="332"/>
        <end position="359"/>
    </location>
</feature>
<evidence type="ECO:0000256" key="7">
    <source>
        <dbReference type="RuleBase" id="RU363032"/>
    </source>
</evidence>
<feature type="transmembrane region" description="Helical" evidence="7">
    <location>
        <begin position="614"/>
        <end position="633"/>
    </location>
</feature>
<evidence type="ECO:0000313" key="9">
    <source>
        <dbReference type="EMBL" id="ONG48981.1"/>
    </source>
</evidence>
<dbReference type="AlphaFoldDB" id="A0A1V2GZB7"/>
<dbReference type="GO" id="GO:0005886">
    <property type="term" value="C:plasma membrane"/>
    <property type="evidence" value="ECO:0007669"/>
    <property type="project" value="UniProtKB-SubCell"/>
</dbReference>
<feature type="domain" description="ABC transmembrane type-1" evidence="8">
    <location>
        <begin position="550"/>
        <end position="740"/>
    </location>
</feature>
<comment type="similarity">
    <text evidence="7">Belongs to the binding-protein-dependent transport system permease family.</text>
</comment>
<feature type="transmembrane region" description="Helical" evidence="7">
    <location>
        <begin position="556"/>
        <end position="576"/>
    </location>
</feature>
<keyword evidence="6 7" id="KW-0472">Membrane</keyword>
<comment type="caution">
    <text evidence="9">The sequence shown here is derived from an EMBL/GenBank/DDBJ whole genome shotgun (WGS) entry which is preliminary data.</text>
</comment>
<feature type="transmembrane region" description="Helical" evidence="7">
    <location>
        <begin position="439"/>
        <end position="456"/>
    </location>
</feature>
<dbReference type="CDD" id="cd06261">
    <property type="entry name" value="TM_PBP2"/>
    <property type="match status" value="2"/>
</dbReference>
<feature type="transmembrane region" description="Helical" evidence="7">
    <location>
        <begin position="380"/>
        <end position="402"/>
    </location>
</feature>
<feature type="transmembrane region" description="Helical" evidence="7">
    <location>
        <begin position="588"/>
        <end position="608"/>
    </location>
</feature>
<reference evidence="9 10" key="1">
    <citation type="submission" date="2016-10" db="EMBL/GenBank/DDBJ databases">
        <title>Draft Genome sequence of Roseomonas sp. strain M3.</title>
        <authorList>
            <person name="Subhash Y."/>
            <person name="Lee S."/>
        </authorList>
    </citation>
    <scope>NUCLEOTIDE SEQUENCE [LARGE SCALE GENOMIC DNA]</scope>
    <source>
        <strain evidence="9 10">M3</strain>
    </source>
</reference>
<feature type="transmembrane region" description="Helical" evidence="7">
    <location>
        <begin position="676"/>
        <end position="699"/>
    </location>
</feature>
<feature type="transmembrane region" description="Helical" evidence="7">
    <location>
        <begin position="188"/>
        <end position="210"/>
    </location>
</feature>
<dbReference type="SUPFAM" id="SSF161098">
    <property type="entry name" value="MetI-like"/>
    <property type="match status" value="2"/>
</dbReference>
<evidence type="ECO:0000256" key="2">
    <source>
        <dbReference type="ARBA" id="ARBA00022448"/>
    </source>
</evidence>
<evidence type="ECO:0000256" key="1">
    <source>
        <dbReference type="ARBA" id="ARBA00004651"/>
    </source>
</evidence>
<feature type="transmembrane region" description="Helical" evidence="7">
    <location>
        <begin position="21"/>
        <end position="51"/>
    </location>
</feature>
<sequence length="765" mass="79726">MRHQRRAPPPDRALGPRGQQPAALIAPAMRAAGIAGAAVALIAALFFPWYLAQDGVLTALREIPGWWREADFAPAVLQASSQGRWWLWPAVLAPLAALIAGVAPLPRRARATGFLVAGGAGLALLVVQGLAIGVQGWAWPGLESVFGVLDDRQYGIGWGGSLVAMGLALTASAGLAGRGAFRGDAFTAGCATAIGIGVLLFTFLPLAALLGDAFRDAGGALSPLAAVTRLADDRLWGLGCLAGGPRCGVVWNTLLVATLVGFGTTVLGLAFALLVTRGRLGVALAKPLRWLTVLPIVTPPFILGLGLILIFGRSGVVSQLAADWFGLELGRWIYGLPGILLAQLFAFTPIAFLVLIGVVEGLSPTLEEAASMLRASPEKIFRTVTLPLLMPGLANAFLLGFIESIADFGNAVVLGGSFNVLATEIFFAVVGAQADPGRAATLSLVLLLIACLVFVIQQRLTGGRKSFVSIGGKGDGGLPPALPPRLRRLCLGLALPWAGLTIGLYVLAVSGAFVEIWGRDNTPTLRHLAKAFDFEWTQGLQLTGLAWNSVLTTLELAAIAAPITAGFGILAAWLFSRAKFAGRGLLEFATLLSFAVPGTVIGVAYLRAFNLPPLELAGTGAIIVVCFIFRNLPVGLRSGMAAMAQIDRSLDEASSTLGGNGLDAFRRVLMPLLRPAIIAGLTYAFVRAMTTISAVIFLVTAETELATVFIVNRVINGDYGLAIAVAVVLIVLMLAVLGLAQLAVGRRRIGRRAAIPLSTEPGAAA</sequence>
<evidence type="ECO:0000256" key="5">
    <source>
        <dbReference type="ARBA" id="ARBA00022989"/>
    </source>
</evidence>
<keyword evidence="3" id="KW-1003">Cell membrane</keyword>
<dbReference type="Proteomes" id="UP000188879">
    <property type="component" value="Unassembled WGS sequence"/>
</dbReference>
<keyword evidence="4 7" id="KW-0812">Transmembrane</keyword>
<dbReference type="Gene3D" id="1.10.3720.10">
    <property type="entry name" value="MetI-like"/>
    <property type="match status" value="2"/>
</dbReference>
<feature type="domain" description="ABC transmembrane type-1" evidence="8">
    <location>
        <begin position="250"/>
        <end position="457"/>
    </location>
</feature>
<evidence type="ECO:0000259" key="8">
    <source>
        <dbReference type="PROSITE" id="PS50928"/>
    </source>
</evidence>
<feature type="transmembrane region" description="Helical" evidence="7">
    <location>
        <begin position="112"/>
        <end position="134"/>
    </location>
</feature>
<evidence type="ECO:0000256" key="3">
    <source>
        <dbReference type="ARBA" id="ARBA00022475"/>
    </source>
</evidence>
<feature type="transmembrane region" description="Helical" evidence="7">
    <location>
        <begin position="254"/>
        <end position="276"/>
    </location>
</feature>
<name>A0A1V2GZB7_9PROT</name>
<dbReference type="PROSITE" id="PS50928">
    <property type="entry name" value="ABC_TM1"/>
    <property type="match status" value="2"/>
</dbReference>
<dbReference type="PANTHER" id="PTHR30183:SF7">
    <property type="entry name" value="FERRIC TRANSPORT SYSTEM PERMEASE PROTEIN FBPB 1-RELATED"/>
    <property type="match status" value="1"/>
</dbReference>
<evidence type="ECO:0000256" key="6">
    <source>
        <dbReference type="ARBA" id="ARBA00023136"/>
    </source>
</evidence>
<gene>
    <name evidence="9" type="ORF">BKE38_21355</name>
</gene>
<dbReference type="InterPro" id="IPR000515">
    <property type="entry name" value="MetI-like"/>
</dbReference>
<proteinExistence type="inferred from homology"/>
<accession>A0A1V2GZB7</accession>
<evidence type="ECO:0000256" key="4">
    <source>
        <dbReference type="ARBA" id="ARBA00022692"/>
    </source>
</evidence>
<feature type="transmembrane region" description="Helical" evidence="7">
    <location>
        <begin position="489"/>
        <end position="514"/>
    </location>
</feature>
<keyword evidence="5 7" id="KW-1133">Transmembrane helix</keyword>
<feature type="transmembrane region" description="Helical" evidence="7">
    <location>
        <begin position="719"/>
        <end position="744"/>
    </location>
</feature>
<dbReference type="EMBL" id="MLCO01000234">
    <property type="protein sequence ID" value="ONG48981.1"/>
    <property type="molecule type" value="Genomic_DNA"/>
</dbReference>
<dbReference type="Pfam" id="PF00528">
    <property type="entry name" value="BPD_transp_1"/>
    <property type="match status" value="2"/>
</dbReference>